<dbReference type="InterPro" id="IPR007492">
    <property type="entry name" value="LytTR_DNA-bd_dom"/>
</dbReference>
<proteinExistence type="predicted"/>
<sequence length="260" mass="29927">MSFINDVIRHPVLISHLSGANNYTWVHFRAASKLLISKPLRYFEERFPEFIRLHKVVLANPTCIKKVIPPPTLKKSGAVELEDGTRLPISRRRWKEISDAITTAGQETELTKDAPVIMFVTGDRNKGLLLQQFIETTYSPYHVHIMPQANLVCGLLNEVPATDLPVLIILDTRLSFQESLSVVRQLKSNKHTSFLPVVVLVREDEKEGVYHHFLHYANSVISVPEQNTTFVETIKWLCEYWLRFNRLPNQVILEEWGMVS</sequence>
<dbReference type="SUPFAM" id="SSF52172">
    <property type="entry name" value="CheY-like"/>
    <property type="match status" value="1"/>
</dbReference>
<evidence type="ECO:0000313" key="3">
    <source>
        <dbReference type="Proteomes" id="UP000181790"/>
    </source>
</evidence>
<evidence type="ECO:0000313" key="2">
    <source>
        <dbReference type="EMBL" id="OIN60251.1"/>
    </source>
</evidence>
<dbReference type="GO" id="GO:0003677">
    <property type="term" value="F:DNA binding"/>
    <property type="evidence" value="ECO:0007669"/>
    <property type="project" value="InterPro"/>
</dbReference>
<dbReference type="OrthoDB" id="935481at2"/>
<dbReference type="PROSITE" id="PS50930">
    <property type="entry name" value="HTH_LYTTR"/>
    <property type="match status" value="1"/>
</dbReference>
<evidence type="ECO:0000259" key="1">
    <source>
        <dbReference type="PROSITE" id="PS50930"/>
    </source>
</evidence>
<gene>
    <name evidence="2" type="ORF">BLX24_05310</name>
</gene>
<dbReference type="Pfam" id="PF04397">
    <property type="entry name" value="LytTR"/>
    <property type="match status" value="1"/>
</dbReference>
<dbReference type="EMBL" id="MORL01000002">
    <property type="protein sequence ID" value="OIN60251.1"/>
    <property type="molecule type" value="Genomic_DNA"/>
</dbReference>
<accession>A0A1S2VNA1</accession>
<dbReference type="InterPro" id="IPR011006">
    <property type="entry name" value="CheY-like_superfamily"/>
</dbReference>
<keyword evidence="3" id="KW-1185">Reference proteome</keyword>
<name>A0A1S2VNA1_9BACT</name>
<dbReference type="RefSeq" id="WP_071502046.1">
    <property type="nucleotide sequence ID" value="NZ_MORL01000002.1"/>
</dbReference>
<dbReference type="Gene3D" id="2.40.50.1020">
    <property type="entry name" value="LytTr DNA-binding domain"/>
    <property type="match status" value="1"/>
</dbReference>
<comment type="caution">
    <text evidence="2">The sequence shown here is derived from an EMBL/GenBank/DDBJ whole genome shotgun (WGS) entry which is preliminary data.</text>
</comment>
<organism evidence="2 3">
    <name type="scientific">Arsenicibacter rosenii</name>
    <dbReference type="NCBI Taxonomy" id="1750698"/>
    <lineage>
        <taxon>Bacteria</taxon>
        <taxon>Pseudomonadati</taxon>
        <taxon>Bacteroidota</taxon>
        <taxon>Cytophagia</taxon>
        <taxon>Cytophagales</taxon>
        <taxon>Spirosomataceae</taxon>
        <taxon>Arsenicibacter</taxon>
    </lineage>
</organism>
<dbReference type="SMART" id="SM00850">
    <property type="entry name" value="LytTR"/>
    <property type="match status" value="1"/>
</dbReference>
<dbReference type="Proteomes" id="UP000181790">
    <property type="component" value="Unassembled WGS sequence"/>
</dbReference>
<dbReference type="AlphaFoldDB" id="A0A1S2VNA1"/>
<protein>
    <recommendedName>
        <fullName evidence="1">HTH LytTR-type domain-containing protein</fullName>
    </recommendedName>
</protein>
<feature type="domain" description="HTH LytTR-type" evidence="1">
    <location>
        <begin position="33"/>
        <end position="103"/>
    </location>
</feature>
<dbReference type="Gene3D" id="3.40.50.2300">
    <property type="match status" value="1"/>
</dbReference>
<reference evidence="2 3" key="1">
    <citation type="submission" date="2016-10" db="EMBL/GenBank/DDBJ databases">
        <title>Arsenicibacter rosenii gen. nov., sp. nov., an efficient arsenic-methylating bacterium isolated from an arsenic-contaminated paddy soil.</title>
        <authorList>
            <person name="Huang K."/>
        </authorList>
    </citation>
    <scope>NUCLEOTIDE SEQUENCE [LARGE SCALE GENOMIC DNA]</scope>
    <source>
        <strain evidence="2 3">SM-1</strain>
    </source>
</reference>